<reference evidence="3 4" key="1">
    <citation type="submission" date="2016-10" db="EMBL/GenBank/DDBJ databases">
        <authorList>
            <person name="de Groot N.N."/>
        </authorList>
    </citation>
    <scope>NUCLEOTIDE SEQUENCE [LARGE SCALE GENOMIC DNA]</scope>
    <source>
        <strain evidence="3 4">YAD2003</strain>
    </source>
</reference>
<protein>
    <submittedName>
        <fullName evidence="3">Glycosyltransferase involved in cell wall bisynthesis</fullName>
    </submittedName>
</protein>
<dbReference type="EMBL" id="FNWV01000002">
    <property type="protein sequence ID" value="SEH46426.1"/>
    <property type="molecule type" value="Genomic_DNA"/>
</dbReference>
<dbReference type="PANTHER" id="PTHR12526:SF630">
    <property type="entry name" value="GLYCOSYLTRANSFERASE"/>
    <property type="match status" value="1"/>
</dbReference>
<feature type="domain" description="Glycosyl transferase family 1" evidence="1">
    <location>
        <begin position="185"/>
        <end position="353"/>
    </location>
</feature>
<gene>
    <name evidence="3" type="ORF">SAMN02910265_00810</name>
</gene>
<dbReference type="GO" id="GO:0016757">
    <property type="term" value="F:glycosyltransferase activity"/>
    <property type="evidence" value="ECO:0007669"/>
    <property type="project" value="InterPro"/>
</dbReference>
<dbReference type="AlphaFoldDB" id="A0A1H6IJ48"/>
<dbReference type="InterPro" id="IPR028098">
    <property type="entry name" value="Glyco_trans_4-like_N"/>
</dbReference>
<dbReference type="Pfam" id="PF13439">
    <property type="entry name" value="Glyco_transf_4"/>
    <property type="match status" value="1"/>
</dbReference>
<evidence type="ECO:0000259" key="1">
    <source>
        <dbReference type="Pfam" id="PF00534"/>
    </source>
</evidence>
<accession>A0A1H6IJ48</accession>
<evidence type="ECO:0000259" key="2">
    <source>
        <dbReference type="Pfam" id="PF13439"/>
    </source>
</evidence>
<proteinExistence type="predicted"/>
<dbReference type="RefSeq" id="WP_074714604.1">
    <property type="nucleotide sequence ID" value="NZ_FNWV01000002.1"/>
</dbReference>
<dbReference type="InterPro" id="IPR001296">
    <property type="entry name" value="Glyco_trans_1"/>
</dbReference>
<dbReference type="Pfam" id="PF00534">
    <property type="entry name" value="Glycos_transf_1"/>
    <property type="match status" value="1"/>
</dbReference>
<dbReference type="Proteomes" id="UP000183190">
    <property type="component" value="Unassembled WGS sequence"/>
</dbReference>
<evidence type="ECO:0000313" key="4">
    <source>
        <dbReference type="Proteomes" id="UP000183190"/>
    </source>
</evidence>
<dbReference type="CDD" id="cd03808">
    <property type="entry name" value="GT4_CapM-like"/>
    <property type="match status" value="1"/>
</dbReference>
<dbReference type="Gene3D" id="3.40.50.2000">
    <property type="entry name" value="Glycogen Phosphorylase B"/>
    <property type="match status" value="2"/>
</dbReference>
<sequence length="374" mass="41966">MSKIILHVVEAPGGVERYLVTLLTKMKKYPEFEHILVCSDSLDLNKFKGIVKNVEVIHTMHNAINPCNDFKSILAVRKQIKKYKPDILYCHSSKAGAIGRVADIGLKNKVIYNAHGWSFNMKGASKKKLFVYKMIEKMLAPITDKIICISDYEKKSALDHKICKSEKLVVINNGIDLDEYKDLKPKSREELGIPKEAFVVGMIGRITPQKAPDVFVKMAALVKQRIPKAFFIIVGDDIGGDQYKQETEQLIESLGMSKNILITGWVDNPLDYADCFDVAVLLSRWEGFGLVLPEYMLLGKPIVGSRADAIPYVVGNAGVLVDIDDYEAAADAVIMLNKDKILRSKIIEKGKQRIKKFDSQITAFQTKDCFMSLC</sequence>
<dbReference type="SUPFAM" id="SSF53756">
    <property type="entry name" value="UDP-Glycosyltransferase/glycogen phosphorylase"/>
    <property type="match status" value="1"/>
</dbReference>
<dbReference type="PANTHER" id="PTHR12526">
    <property type="entry name" value="GLYCOSYLTRANSFERASE"/>
    <property type="match status" value="1"/>
</dbReference>
<feature type="domain" description="Glycosyltransferase subfamily 4-like N-terminal" evidence="2">
    <location>
        <begin position="12"/>
        <end position="178"/>
    </location>
</feature>
<keyword evidence="3" id="KW-0808">Transferase</keyword>
<evidence type="ECO:0000313" key="3">
    <source>
        <dbReference type="EMBL" id="SEH46426.1"/>
    </source>
</evidence>
<name>A0A1H6IJ48_RUMFL</name>
<organism evidence="3 4">
    <name type="scientific">Ruminococcus flavefaciens</name>
    <dbReference type="NCBI Taxonomy" id="1265"/>
    <lineage>
        <taxon>Bacteria</taxon>
        <taxon>Bacillati</taxon>
        <taxon>Bacillota</taxon>
        <taxon>Clostridia</taxon>
        <taxon>Eubacteriales</taxon>
        <taxon>Oscillospiraceae</taxon>
        <taxon>Ruminococcus</taxon>
    </lineage>
</organism>